<accession>A0A1H0KXY4</accession>
<comment type="cofactor">
    <cofactor evidence="1">
        <name>Mo-molybdopterin</name>
        <dbReference type="ChEBI" id="CHEBI:71302"/>
    </cofactor>
</comment>
<evidence type="ECO:0000259" key="7">
    <source>
        <dbReference type="Pfam" id="PF03404"/>
    </source>
</evidence>
<evidence type="ECO:0000256" key="1">
    <source>
        <dbReference type="ARBA" id="ARBA00001924"/>
    </source>
</evidence>
<evidence type="ECO:0000256" key="5">
    <source>
        <dbReference type="ARBA" id="ARBA00023002"/>
    </source>
</evidence>
<dbReference type="SUPFAM" id="SSF81296">
    <property type="entry name" value="E set domains"/>
    <property type="match status" value="1"/>
</dbReference>
<reference evidence="9" key="1">
    <citation type="submission" date="2016-10" db="EMBL/GenBank/DDBJ databases">
        <authorList>
            <person name="Varghese N."/>
            <person name="Submissions S."/>
        </authorList>
    </citation>
    <scope>NUCLEOTIDE SEQUENCE [LARGE SCALE GENOMIC DNA]</scope>
    <source>
        <strain evidence="9">CGMCC 1.6444</strain>
    </source>
</reference>
<protein>
    <submittedName>
        <fullName evidence="8">Mo-co oxidoreductase dimerisation domain-containing protein</fullName>
    </submittedName>
</protein>
<dbReference type="PANTHER" id="PTHR19372">
    <property type="entry name" value="SULFITE REDUCTASE"/>
    <property type="match status" value="1"/>
</dbReference>
<dbReference type="OrthoDB" id="9795587at2"/>
<dbReference type="InterPro" id="IPR008335">
    <property type="entry name" value="Mopterin_OxRdtase_euk"/>
</dbReference>
<sequence>MTKLPPDTRTRGIHELYAEDPEAADRLLWDREVDPVTRRGFLKRSSLLAMAAAVGGSIPFADRMPGGLIPAALAQSEEPFTLEGKEGLTVLNDRPINAETPAHLLDDDITPAKHMFVRNNGIPPEVESIDADTWELEIAGESCANPQTFTIADLKERFEHHTLQLQVECGGNGRSEYVPSASGNQWTTGAVACPTFTGVRLRDVLEACGIKEDAVYIGYYGADRHASGDPNKEAISRGVPMEKALEDESLIAWAMNGEDIPYLNGYPLRVVCSGWPGSVSGKWLKRIVIRNQKHDGTKMGAPSYSVPKHPVAPGSVVPEEDFVTIQSMPVKSLVTFPKSGIDHALGETMTVRGHAWAGDLSVKEVHVSIDFGATWQKAELKEAPNRLAWQRWTTAVEFPEPGYYEVWAKATDEEGRSQPMVVPGWNPKGYLNNACHRIAVQVA</sequence>
<dbReference type="EMBL" id="FNIV01000008">
    <property type="protein sequence ID" value="SDO60631.1"/>
    <property type="molecule type" value="Genomic_DNA"/>
</dbReference>
<dbReference type="RefSeq" id="WP_089679918.1">
    <property type="nucleotide sequence ID" value="NZ_FNIV01000008.1"/>
</dbReference>
<dbReference type="InterPro" id="IPR014756">
    <property type="entry name" value="Ig_E-set"/>
</dbReference>
<dbReference type="Gene3D" id="3.90.420.10">
    <property type="entry name" value="Oxidoreductase, molybdopterin-binding domain"/>
    <property type="match status" value="1"/>
</dbReference>
<evidence type="ECO:0000313" key="8">
    <source>
        <dbReference type="EMBL" id="SDO60631.1"/>
    </source>
</evidence>
<dbReference type="Pfam" id="PF00174">
    <property type="entry name" value="Oxidored_molyb"/>
    <property type="match status" value="1"/>
</dbReference>
<organism evidence="8 9">
    <name type="scientific">Halomonas shengliensis</name>
    <dbReference type="NCBI Taxonomy" id="419597"/>
    <lineage>
        <taxon>Bacteria</taxon>
        <taxon>Pseudomonadati</taxon>
        <taxon>Pseudomonadota</taxon>
        <taxon>Gammaproteobacteria</taxon>
        <taxon>Oceanospirillales</taxon>
        <taxon>Halomonadaceae</taxon>
        <taxon>Halomonas</taxon>
    </lineage>
</organism>
<dbReference type="GO" id="GO:0030151">
    <property type="term" value="F:molybdenum ion binding"/>
    <property type="evidence" value="ECO:0007669"/>
    <property type="project" value="InterPro"/>
</dbReference>
<keyword evidence="4" id="KW-0732">Signal</keyword>
<evidence type="ECO:0000256" key="3">
    <source>
        <dbReference type="ARBA" id="ARBA00022723"/>
    </source>
</evidence>
<keyword evidence="9" id="KW-1185">Reference proteome</keyword>
<dbReference type="GO" id="GO:0006790">
    <property type="term" value="P:sulfur compound metabolic process"/>
    <property type="evidence" value="ECO:0007669"/>
    <property type="project" value="TreeGrafter"/>
</dbReference>
<evidence type="ECO:0000256" key="2">
    <source>
        <dbReference type="ARBA" id="ARBA00022505"/>
    </source>
</evidence>
<dbReference type="GO" id="GO:0043546">
    <property type="term" value="F:molybdopterin cofactor binding"/>
    <property type="evidence" value="ECO:0007669"/>
    <property type="project" value="TreeGrafter"/>
</dbReference>
<dbReference type="PROSITE" id="PS51318">
    <property type="entry name" value="TAT"/>
    <property type="match status" value="1"/>
</dbReference>
<keyword evidence="3" id="KW-0479">Metal-binding</keyword>
<dbReference type="Gene3D" id="2.60.40.650">
    <property type="match status" value="1"/>
</dbReference>
<dbReference type="InterPro" id="IPR036374">
    <property type="entry name" value="OxRdtase_Mopterin-bd_sf"/>
</dbReference>
<dbReference type="GO" id="GO:0020037">
    <property type="term" value="F:heme binding"/>
    <property type="evidence" value="ECO:0007669"/>
    <property type="project" value="TreeGrafter"/>
</dbReference>
<dbReference type="InterPro" id="IPR005066">
    <property type="entry name" value="MoCF_OxRdtse_dimer"/>
</dbReference>
<dbReference type="STRING" id="419597.SAMN04487957_108145"/>
<proteinExistence type="predicted"/>
<dbReference type="NCBIfam" id="TIGR01409">
    <property type="entry name" value="TAT_signal_seq"/>
    <property type="match status" value="1"/>
</dbReference>
<dbReference type="PRINTS" id="PR00407">
    <property type="entry name" value="EUMOPTERIN"/>
</dbReference>
<dbReference type="Pfam" id="PF03404">
    <property type="entry name" value="Mo-co_dimer"/>
    <property type="match status" value="1"/>
</dbReference>
<gene>
    <name evidence="8" type="ORF">SAMN04487957_108145</name>
</gene>
<keyword evidence="2" id="KW-0500">Molybdenum</keyword>
<name>A0A1H0KXY4_9GAMM</name>
<evidence type="ECO:0000259" key="6">
    <source>
        <dbReference type="Pfam" id="PF00174"/>
    </source>
</evidence>
<evidence type="ECO:0000256" key="4">
    <source>
        <dbReference type="ARBA" id="ARBA00022729"/>
    </source>
</evidence>
<keyword evidence="5" id="KW-0560">Oxidoreductase</keyword>
<feature type="domain" description="Moybdenum cofactor oxidoreductase dimerisation" evidence="7">
    <location>
        <begin position="324"/>
        <end position="442"/>
    </location>
</feature>
<dbReference type="AlphaFoldDB" id="A0A1H0KXY4"/>
<dbReference type="SUPFAM" id="SSF56524">
    <property type="entry name" value="Oxidoreductase molybdopterin-binding domain"/>
    <property type="match status" value="1"/>
</dbReference>
<dbReference type="InterPro" id="IPR006311">
    <property type="entry name" value="TAT_signal"/>
</dbReference>
<evidence type="ECO:0000313" key="9">
    <source>
        <dbReference type="Proteomes" id="UP000199075"/>
    </source>
</evidence>
<feature type="domain" description="Oxidoreductase molybdopterin-binding" evidence="6">
    <location>
        <begin position="126"/>
        <end position="296"/>
    </location>
</feature>
<dbReference type="PANTHER" id="PTHR19372:SF7">
    <property type="entry name" value="SULFITE OXIDASE, MITOCHONDRIAL"/>
    <property type="match status" value="1"/>
</dbReference>
<dbReference type="InterPro" id="IPR000572">
    <property type="entry name" value="OxRdtase_Mopterin-bd_dom"/>
</dbReference>
<dbReference type="InterPro" id="IPR019546">
    <property type="entry name" value="TAT_signal_bac_arc"/>
</dbReference>
<dbReference type="CDD" id="cd02110">
    <property type="entry name" value="SO_family_Moco_dimer"/>
    <property type="match status" value="1"/>
</dbReference>
<dbReference type="GO" id="GO:0008482">
    <property type="term" value="F:sulfite oxidase activity"/>
    <property type="evidence" value="ECO:0007669"/>
    <property type="project" value="TreeGrafter"/>
</dbReference>
<dbReference type="Proteomes" id="UP000199075">
    <property type="component" value="Unassembled WGS sequence"/>
</dbReference>